<feature type="region of interest" description="Disordered" evidence="1">
    <location>
        <begin position="97"/>
        <end position="143"/>
    </location>
</feature>
<proteinExistence type="predicted"/>
<evidence type="ECO:0000313" key="2">
    <source>
        <dbReference type="EMBL" id="CAK0869822.1"/>
    </source>
</evidence>
<accession>A0ABN9VB15</accession>
<sequence length="143" mass="14586">MPTRTGSWGARVAARAASRATGSSTGSPSTSTPARVLQARALPPGWYDQWYESGAARSGPAPRCSAPLRATRGPSGPLCLSTPDTSLGVCAAGHPRLPGKRRGCPAAQGHVEDDTPHTEGNGGCENGAHAPCHAWTPGRAPAR</sequence>
<gene>
    <name evidence="2" type="ORF">PCOR1329_LOCUS56067</name>
</gene>
<keyword evidence="3" id="KW-1185">Reference proteome</keyword>
<comment type="caution">
    <text evidence="2">The sequence shown here is derived from an EMBL/GenBank/DDBJ whole genome shotgun (WGS) entry which is preliminary data.</text>
</comment>
<organism evidence="2 3">
    <name type="scientific">Prorocentrum cordatum</name>
    <dbReference type="NCBI Taxonomy" id="2364126"/>
    <lineage>
        <taxon>Eukaryota</taxon>
        <taxon>Sar</taxon>
        <taxon>Alveolata</taxon>
        <taxon>Dinophyceae</taxon>
        <taxon>Prorocentrales</taxon>
        <taxon>Prorocentraceae</taxon>
        <taxon>Prorocentrum</taxon>
    </lineage>
</organism>
<evidence type="ECO:0008006" key="4">
    <source>
        <dbReference type="Google" id="ProtNLM"/>
    </source>
</evidence>
<protein>
    <recommendedName>
        <fullName evidence="4">Secreted protein</fullName>
    </recommendedName>
</protein>
<evidence type="ECO:0000313" key="3">
    <source>
        <dbReference type="Proteomes" id="UP001189429"/>
    </source>
</evidence>
<feature type="region of interest" description="Disordered" evidence="1">
    <location>
        <begin position="1"/>
        <end position="35"/>
    </location>
</feature>
<dbReference type="EMBL" id="CAUYUJ010016890">
    <property type="protein sequence ID" value="CAK0869822.1"/>
    <property type="molecule type" value="Genomic_DNA"/>
</dbReference>
<evidence type="ECO:0000256" key="1">
    <source>
        <dbReference type="SAM" id="MobiDB-lite"/>
    </source>
</evidence>
<name>A0ABN9VB15_9DINO</name>
<reference evidence="2" key="1">
    <citation type="submission" date="2023-10" db="EMBL/GenBank/DDBJ databases">
        <authorList>
            <person name="Chen Y."/>
            <person name="Shah S."/>
            <person name="Dougan E. K."/>
            <person name="Thang M."/>
            <person name="Chan C."/>
        </authorList>
    </citation>
    <scope>NUCLEOTIDE SEQUENCE [LARGE SCALE GENOMIC DNA]</scope>
</reference>
<dbReference type="Proteomes" id="UP001189429">
    <property type="component" value="Unassembled WGS sequence"/>
</dbReference>